<reference evidence="3" key="1">
    <citation type="submission" date="2021-04" db="EMBL/GenBank/DDBJ databases">
        <title>Pseudonocardia sp. nov., isolated from sandy soil of mangrove forest.</title>
        <authorList>
            <person name="Zan Z."/>
            <person name="Huang R."/>
            <person name="Liu W."/>
        </authorList>
    </citation>
    <scope>NUCLEOTIDE SEQUENCE</scope>
    <source>
        <strain evidence="3">S2-4</strain>
    </source>
</reference>
<evidence type="ECO:0000313" key="3">
    <source>
        <dbReference type="EMBL" id="MCO1655672.1"/>
    </source>
</evidence>
<dbReference type="InterPro" id="IPR000073">
    <property type="entry name" value="AB_hydrolase_1"/>
</dbReference>
<evidence type="ECO:0000256" key="1">
    <source>
        <dbReference type="SAM" id="MobiDB-lite"/>
    </source>
</evidence>
<dbReference type="Gene3D" id="3.40.50.1820">
    <property type="entry name" value="alpha/beta hydrolase"/>
    <property type="match status" value="1"/>
</dbReference>
<sequence length="304" mass="31236">MTEQILTVDGARLCAEVFGDRDHPAVLLIGGASASMDWWDVELCERLAAAGRRVVRYDHRDTGRSACSPPGAPAYTGDDLGTDAIRVLDGLGIAAAHLVGVSMGGGIAQELAVRHPRRVRSITLIATSPAGERAANAAPLSPPWPGLAATFTDPPPDPAWDDPAAVVAHLVAAERLYAGPGGFDEAAARRIAAAVVARSTDPAAAANHWVVAGDATEPFGMSDIAVPTLVLHGTADPLLPFDHGEALAAEIAGATLVALPDMGHQVPPRRLWDVVVPAIVAHTGGDPGPERVASGAHRSVDDAG</sequence>
<dbReference type="PANTHER" id="PTHR43433">
    <property type="entry name" value="HYDROLASE, ALPHA/BETA FOLD FAMILY PROTEIN"/>
    <property type="match status" value="1"/>
</dbReference>
<protein>
    <submittedName>
        <fullName evidence="3">Alpha/beta hydrolase</fullName>
    </submittedName>
</protein>
<feature type="domain" description="AB hydrolase-1" evidence="2">
    <location>
        <begin position="24"/>
        <end position="264"/>
    </location>
</feature>
<dbReference type="PRINTS" id="PR00111">
    <property type="entry name" value="ABHYDROLASE"/>
</dbReference>
<dbReference type="PANTHER" id="PTHR43433:SF5">
    <property type="entry name" value="AB HYDROLASE-1 DOMAIN-CONTAINING PROTEIN"/>
    <property type="match status" value="1"/>
</dbReference>
<accession>A0ABT0ZY60</accession>
<dbReference type="RefSeq" id="WP_252437654.1">
    <property type="nucleotide sequence ID" value="NZ_JAGSOV010000023.1"/>
</dbReference>
<dbReference type="GO" id="GO:0016787">
    <property type="term" value="F:hydrolase activity"/>
    <property type="evidence" value="ECO:0007669"/>
    <property type="project" value="UniProtKB-KW"/>
</dbReference>
<evidence type="ECO:0000259" key="2">
    <source>
        <dbReference type="Pfam" id="PF00561"/>
    </source>
</evidence>
<dbReference type="InterPro" id="IPR050471">
    <property type="entry name" value="AB_hydrolase"/>
</dbReference>
<proteinExistence type="predicted"/>
<dbReference type="InterPro" id="IPR029058">
    <property type="entry name" value="AB_hydrolase_fold"/>
</dbReference>
<name>A0ABT0ZY60_9PSEU</name>
<keyword evidence="4" id="KW-1185">Reference proteome</keyword>
<dbReference type="Pfam" id="PF00561">
    <property type="entry name" value="Abhydrolase_1"/>
    <property type="match status" value="1"/>
</dbReference>
<dbReference type="SUPFAM" id="SSF53474">
    <property type="entry name" value="alpha/beta-Hydrolases"/>
    <property type="match status" value="1"/>
</dbReference>
<dbReference type="EMBL" id="JAGSOV010000023">
    <property type="protein sequence ID" value="MCO1655672.1"/>
    <property type="molecule type" value="Genomic_DNA"/>
</dbReference>
<organism evidence="3 4">
    <name type="scientific">Pseudonocardia humida</name>
    <dbReference type="NCBI Taxonomy" id="2800819"/>
    <lineage>
        <taxon>Bacteria</taxon>
        <taxon>Bacillati</taxon>
        <taxon>Actinomycetota</taxon>
        <taxon>Actinomycetes</taxon>
        <taxon>Pseudonocardiales</taxon>
        <taxon>Pseudonocardiaceae</taxon>
        <taxon>Pseudonocardia</taxon>
    </lineage>
</organism>
<comment type="caution">
    <text evidence="3">The sequence shown here is derived from an EMBL/GenBank/DDBJ whole genome shotgun (WGS) entry which is preliminary data.</text>
</comment>
<dbReference type="Proteomes" id="UP001165283">
    <property type="component" value="Unassembled WGS sequence"/>
</dbReference>
<keyword evidence="3" id="KW-0378">Hydrolase</keyword>
<gene>
    <name evidence="3" type="ORF">KDL28_11480</name>
</gene>
<evidence type="ECO:0000313" key="4">
    <source>
        <dbReference type="Proteomes" id="UP001165283"/>
    </source>
</evidence>
<feature type="region of interest" description="Disordered" evidence="1">
    <location>
        <begin position="283"/>
        <end position="304"/>
    </location>
</feature>